<dbReference type="PANTHER" id="PTHR22789">
    <property type="entry name" value="FUCULOSE PHOSPHATE ALDOLASE"/>
    <property type="match status" value="1"/>
</dbReference>
<protein>
    <submittedName>
        <fullName evidence="4">Class II aldolase/adducin family protein</fullName>
    </submittedName>
</protein>
<dbReference type="InterPro" id="IPR001303">
    <property type="entry name" value="Aldolase_II/adducin_N"/>
</dbReference>
<dbReference type="PANTHER" id="PTHR22789:SF0">
    <property type="entry name" value="3-OXO-TETRONATE 4-PHOSPHATE DECARBOXYLASE-RELATED"/>
    <property type="match status" value="1"/>
</dbReference>
<name>A0ABT2S3D7_9FIRM</name>
<organism evidence="4 5">
    <name type="scientific">Dorea ammoniilytica</name>
    <dbReference type="NCBI Taxonomy" id="2981788"/>
    <lineage>
        <taxon>Bacteria</taxon>
        <taxon>Bacillati</taxon>
        <taxon>Bacillota</taxon>
        <taxon>Clostridia</taxon>
        <taxon>Lachnospirales</taxon>
        <taxon>Lachnospiraceae</taxon>
        <taxon>Dorea</taxon>
    </lineage>
</organism>
<evidence type="ECO:0000259" key="3">
    <source>
        <dbReference type="SMART" id="SM01007"/>
    </source>
</evidence>
<dbReference type="Proteomes" id="UP001207605">
    <property type="component" value="Unassembled WGS sequence"/>
</dbReference>
<dbReference type="SMART" id="SM01007">
    <property type="entry name" value="Aldolase_II"/>
    <property type="match status" value="1"/>
</dbReference>
<dbReference type="SUPFAM" id="SSF53639">
    <property type="entry name" value="AraD/HMP-PK domain-like"/>
    <property type="match status" value="1"/>
</dbReference>
<evidence type="ECO:0000313" key="4">
    <source>
        <dbReference type="EMBL" id="MCU6699108.1"/>
    </source>
</evidence>
<dbReference type="InterPro" id="IPR050197">
    <property type="entry name" value="Aldolase_class_II_sugar_metab"/>
</dbReference>
<dbReference type="Pfam" id="PF00596">
    <property type="entry name" value="Aldolase_II"/>
    <property type="match status" value="1"/>
</dbReference>
<gene>
    <name evidence="4" type="ORF">OCV65_02495</name>
</gene>
<comment type="caution">
    <text evidence="4">The sequence shown here is derived from an EMBL/GenBank/DDBJ whole genome shotgun (WGS) entry which is preliminary data.</text>
</comment>
<feature type="domain" description="Class II aldolase/adducin N-terminal" evidence="3">
    <location>
        <begin position="7"/>
        <end position="183"/>
    </location>
</feature>
<keyword evidence="1" id="KW-0479">Metal-binding</keyword>
<dbReference type="Gene3D" id="3.40.225.10">
    <property type="entry name" value="Class II aldolase/adducin N-terminal domain"/>
    <property type="match status" value="1"/>
</dbReference>
<reference evidence="4 5" key="1">
    <citation type="journal article" date="2021" name="ISME Commun">
        <title>Automated analysis of genomic sequences facilitates high-throughput and comprehensive description of bacteria.</title>
        <authorList>
            <person name="Hitch T.C.A."/>
        </authorList>
    </citation>
    <scope>NUCLEOTIDE SEQUENCE [LARGE SCALE GENOMIC DNA]</scope>
    <source>
        <strain evidence="4 5">Sanger_02</strain>
    </source>
</reference>
<accession>A0ABT2S3D7</accession>
<evidence type="ECO:0000256" key="2">
    <source>
        <dbReference type="ARBA" id="ARBA00023239"/>
    </source>
</evidence>
<proteinExistence type="predicted"/>
<evidence type="ECO:0000256" key="1">
    <source>
        <dbReference type="ARBA" id="ARBA00022723"/>
    </source>
</evidence>
<evidence type="ECO:0000313" key="5">
    <source>
        <dbReference type="Proteomes" id="UP001207605"/>
    </source>
</evidence>
<dbReference type="InterPro" id="IPR036409">
    <property type="entry name" value="Aldolase_II/adducin_N_sf"/>
</dbReference>
<keyword evidence="5" id="KW-1185">Reference proteome</keyword>
<dbReference type="EMBL" id="JAOQJV010000002">
    <property type="protein sequence ID" value="MCU6699108.1"/>
    <property type="molecule type" value="Genomic_DNA"/>
</dbReference>
<keyword evidence="2" id="KW-0456">Lyase</keyword>
<dbReference type="RefSeq" id="WP_118382411.1">
    <property type="nucleotide sequence ID" value="NZ_JAOQJV010000002.1"/>
</dbReference>
<sequence length="211" mass="22860">MYEQEKQEMIETALEMKRNNLIALAGGNVSLRMPNGDIIITPSGMSYEIMTPDDMIVFDKDKNIIEGTRKQSVDTPALFYIFDNMPEVNAILHTHQPYATAVGLVSDELPACLTTLANATRGAVTVAPYSPPGNLSMGQLTVDYIGDKLAVILKHHGVITVGKDLHEALYAAVYLETSSITYLSAAGVCEPALLTEEQNAECVAVWANVGQ</sequence>